<name>A0A811LHC3_9BILA</name>
<proteinExistence type="inferred from homology"/>
<dbReference type="OrthoDB" id="411785at2759"/>
<protein>
    <recommendedName>
        <fullName evidence="4">Methyltransferase domain-containing protein</fullName>
    </recommendedName>
</protein>
<dbReference type="GO" id="GO:0032259">
    <property type="term" value="P:methylation"/>
    <property type="evidence" value="ECO:0007669"/>
    <property type="project" value="UniProtKB-KW"/>
</dbReference>
<dbReference type="PANTHER" id="PTHR12176">
    <property type="entry name" value="SAM-DEPENDENT METHYLTRANSFERASE SUPERFAMILY PROTEIN"/>
    <property type="match status" value="1"/>
</dbReference>
<evidence type="ECO:0000313" key="6">
    <source>
        <dbReference type="Proteomes" id="UP000614601"/>
    </source>
</evidence>
<evidence type="ECO:0000256" key="1">
    <source>
        <dbReference type="ARBA" id="ARBA00008361"/>
    </source>
</evidence>
<dbReference type="Pfam" id="PF13847">
    <property type="entry name" value="Methyltransf_31"/>
    <property type="match status" value="2"/>
</dbReference>
<dbReference type="PANTHER" id="PTHR12176:SF59">
    <property type="entry name" value="METHYLTRANSFERASE DOMAIN-CONTAINING PROTEIN-RELATED"/>
    <property type="match status" value="1"/>
</dbReference>
<gene>
    <name evidence="5" type="ORF">BOKJ2_LOCUS12407</name>
</gene>
<dbReference type="SUPFAM" id="SSF53335">
    <property type="entry name" value="S-adenosyl-L-methionine-dependent methyltransferases"/>
    <property type="match status" value="2"/>
</dbReference>
<dbReference type="GO" id="GO:0008168">
    <property type="term" value="F:methyltransferase activity"/>
    <property type="evidence" value="ECO:0007669"/>
    <property type="project" value="UniProtKB-KW"/>
</dbReference>
<feature type="domain" description="Methyltransferase" evidence="4">
    <location>
        <begin position="47"/>
        <end position="179"/>
    </location>
</feature>
<dbReference type="CDD" id="cd02440">
    <property type="entry name" value="AdoMet_MTases"/>
    <property type="match status" value="2"/>
</dbReference>
<dbReference type="InterPro" id="IPR029063">
    <property type="entry name" value="SAM-dependent_MTases_sf"/>
</dbReference>
<organism evidence="5 6">
    <name type="scientific">Bursaphelenchus okinawaensis</name>
    <dbReference type="NCBI Taxonomy" id="465554"/>
    <lineage>
        <taxon>Eukaryota</taxon>
        <taxon>Metazoa</taxon>
        <taxon>Ecdysozoa</taxon>
        <taxon>Nematoda</taxon>
        <taxon>Chromadorea</taxon>
        <taxon>Rhabditida</taxon>
        <taxon>Tylenchina</taxon>
        <taxon>Tylenchomorpha</taxon>
        <taxon>Aphelenchoidea</taxon>
        <taxon>Aphelenchoididae</taxon>
        <taxon>Bursaphelenchus</taxon>
    </lineage>
</organism>
<comment type="caution">
    <text evidence="5">The sequence shown here is derived from an EMBL/GenBank/DDBJ whole genome shotgun (WGS) entry which is preliminary data.</text>
</comment>
<dbReference type="EMBL" id="CAJFDH010000006">
    <property type="protein sequence ID" value="CAD5227906.1"/>
    <property type="molecule type" value="Genomic_DNA"/>
</dbReference>
<accession>A0A811LHC3</accession>
<comment type="similarity">
    <text evidence="1">Belongs to the methyltransferase superfamily.</text>
</comment>
<evidence type="ECO:0000256" key="2">
    <source>
        <dbReference type="ARBA" id="ARBA00022603"/>
    </source>
</evidence>
<dbReference type="Proteomes" id="UP000783686">
    <property type="component" value="Unassembled WGS sequence"/>
</dbReference>
<sequence length="652" mass="74535">MVLLPSNQKEFADPTYWKKFFEKCDNSVFEWYGEYMSLAPILESYIKPNFKILQVGCGNSNLAEQLFDNGFRNVTSIDIDNKVIQKQIKRNESRSGLEFKVASVTKTDFEDETFNTVLDKGTLDALLPPEADADTEKVVTEMFNEIDRVLTNLGRYIVVTLAQEHIVRKVLQHFYDSQRFIVRVHRVESNRQFSMPVFVFVFTKLKGQMKTAIEYVNSANRIERIEEVDALMTNLTGEREFAWLFHQTSGCLREEVSLTLNDLTGKPRYSFTILDDPSLTTLLTYGVFVAPVGHETDWLFSTPKGRATLRKQCCRHRLLLVRLMPNQVYLSINHIELEITDLAQRLAPPYFGQKSIEFLSLGRMESMETIASGESPVNGKWTVEHVKGIEDKVYRRLIFLNSSSLIQSEVEMTQTKNKLKMNDDYLSCDHHRSMITALQFIAGDLDSAIAKSENYRFCVLGLGGGLLAKFLHKKLPKCKVVGIEYDPAVVKIAKGQFALPTDDRVEVKVCDAYDYMLETSEKSDEEKFDVVFMDLATSESDIDGLACPPSKFATPEAIELAKKCLKPKGVFTMNLVTRDDEIVNRVKNDTVKVFPHAHVINEEEDVNEVLVCPLHFDKNVLKKLPKDQLERWIVSYTNMLQKLQPIATKNKK</sequence>
<dbReference type="EMBL" id="CAJFCW020000006">
    <property type="protein sequence ID" value="CAG9123817.1"/>
    <property type="molecule type" value="Genomic_DNA"/>
</dbReference>
<feature type="domain" description="Methyltransferase" evidence="4">
    <location>
        <begin position="452"/>
        <end position="592"/>
    </location>
</feature>
<dbReference type="Gene3D" id="3.40.50.150">
    <property type="entry name" value="Vaccinia Virus protein VP39"/>
    <property type="match status" value="2"/>
</dbReference>
<reference evidence="5" key="1">
    <citation type="submission" date="2020-09" db="EMBL/GenBank/DDBJ databases">
        <authorList>
            <person name="Kikuchi T."/>
        </authorList>
    </citation>
    <scope>NUCLEOTIDE SEQUENCE</scope>
    <source>
        <strain evidence="5">SH1</strain>
    </source>
</reference>
<keyword evidence="6" id="KW-1185">Reference proteome</keyword>
<keyword evidence="3" id="KW-0808">Transferase</keyword>
<dbReference type="Proteomes" id="UP000614601">
    <property type="component" value="Unassembled WGS sequence"/>
</dbReference>
<dbReference type="AlphaFoldDB" id="A0A811LHC3"/>
<evidence type="ECO:0000259" key="4">
    <source>
        <dbReference type="Pfam" id="PF13847"/>
    </source>
</evidence>
<evidence type="ECO:0000256" key="3">
    <source>
        <dbReference type="ARBA" id="ARBA00022679"/>
    </source>
</evidence>
<keyword evidence="2" id="KW-0489">Methyltransferase</keyword>
<dbReference type="InterPro" id="IPR051419">
    <property type="entry name" value="Lys/N-term_MeTrsfase_sf"/>
</dbReference>
<evidence type="ECO:0000313" key="5">
    <source>
        <dbReference type="EMBL" id="CAD5227906.1"/>
    </source>
</evidence>
<dbReference type="InterPro" id="IPR025714">
    <property type="entry name" value="Methyltranfer_dom"/>
</dbReference>